<protein>
    <submittedName>
        <fullName evidence="2">Uncharacterized protein</fullName>
    </submittedName>
</protein>
<evidence type="ECO:0000313" key="3">
    <source>
        <dbReference type="Proteomes" id="UP000255334"/>
    </source>
</evidence>
<proteinExistence type="predicted"/>
<name>A0A370XBQ4_9GAMM</name>
<dbReference type="EMBL" id="QRBF01000001">
    <property type="protein sequence ID" value="RDS85853.1"/>
    <property type="molecule type" value="Genomic_DNA"/>
</dbReference>
<dbReference type="Proteomes" id="UP000255334">
    <property type="component" value="Unassembled WGS sequence"/>
</dbReference>
<comment type="caution">
    <text evidence="2">The sequence shown here is derived from an EMBL/GenBank/DDBJ whole genome shotgun (WGS) entry which is preliminary data.</text>
</comment>
<dbReference type="RefSeq" id="WP_115476104.1">
    <property type="nucleotide sequence ID" value="NZ_QRBF01000001.1"/>
</dbReference>
<keyword evidence="3" id="KW-1185">Reference proteome</keyword>
<reference evidence="2 3" key="1">
    <citation type="submission" date="2018-07" db="EMBL/GenBank/DDBJ databases">
        <title>Dyella monticola sp. nov. and Dyella psychrodurans sp. nov. isolated from monsoon evergreen broad-leaved forest soil of Dinghu Mountain, China.</title>
        <authorList>
            <person name="Gao Z."/>
            <person name="Qiu L."/>
        </authorList>
    </citation>
    <scope>NUCLEOTIDE SEQUENCE [LARGE SCALE GENOMIC DNA]</scope>
    <source>
        <strain evidence="2 3">4MSK11</strain>
    </source>
</reference>
<sequence>MDAIAMLHQHLTAVAAQHGMEATLHGHKHWVPATTDESAYWDDGRLLKLTPAGVPSRPLLELEQDGQGVVRIYKHRESDLTAAFKGRAVTFDWVVAFIAANADAARRLSGRGAPSEPRERTHVLPTPTAPAAGSWEILQAERHQVACACQGRNDACARCDGRGTYQVDGLGNPV</sequence>
<accession>A0A370XBQ4</accession>
<organism evidence="2 3">
    <name type="scientific">Dyella psychrodurans</name>
    <dbReference type="NCBI Taxonomy" id="1927960"/>
    <lineage>
        <taxon>Bacteria</taxon>
        <taxon>Pseudomonadati</taxon>
        <taxon>Pseudomonadota</taxon>
        <taxon>Gammaproteobacteria</taxon>
        <taxon>Lysobacterales</taxon>
        <taxon>Rhodanobacteraceae</taxon>
        <taxon>Dyella</taxon>
    </lineage>
</organism>
<gene>
    <name evidence="2" type="ORF">DWU99_00845</name>
</gene>
<dbReference type="AlphaFoldDB" id="A0A370XBQ4"/>
<evidence type="ECO:0000256" key="1">
    <source>
        <dbReference type="SAM" id="MobiDB-lite"/>
    </source>
</evidence>
<feature type="region of interest" description="Disordered" evidence="1">
    <location>
        <begin position="109"/>
        <end position="128"/>
    </location>
</feature>
<evidence type="ECO:0000313" key="2">
    <source>
        <dbReference type="EMBL" id="RDS85853.1"/>
    </source>
</evidence>